<name>A0AB33BGV3_ACIPI</name>
<dbReference type="InterPro" id="IPR044264">
    <property type="entry name" value="HemG"/>
</dbReference>
<evidence type="ECO:0000259" key="8">
    <source>
        <dbReference type="Pfam" id="PF12724"/>
    </source>
</evidence>
<keyword evidence="2 7" id="KW-0288">FMN</keyword>
<dbReference type="GO" id="GO:0006782">
    <property type="term" value="P:protoporphyrinogen IX biosynthetic process"/>
    <property type="evidence" value="ECO:0007669"/>
    <property type="project" value="UniProtKB-UniRule"/>
</dbReference>
<comment type="function">
    <text evidence="7">Catalyzes the 6-electron oxidation of protoporphyrinogen IX to form protoporphyrin IX; under anaerobic conditions uses menaquinone as an electron acceptor, under aerobic conditions uses ubiquinone as an electron acceptor.</text>
</comment>
<evidence type="ECO:0000256" key="4">
    <source>
        <dbReference type="ARBA" id="ARBA00023002"/>
    </source>
</evidence>
<dbReference type="GO" id="GO:0010181">
    <property type="term" value="F:FMN binding"/>
    <property type="evidence" value="ECO:0007669"/>
    <property type="project" value="UniProtKB-UniRule"/>
</dbReference>
<comment type="pathway">
    <text evidence="7">Porphyrin-containing compound metabolism; protoporphyrin-IX biosynthesis; protoporphyrin-IX from protoporphyrinogen-IX: step 1/1.</text>
</comment>
<dbReference type="PANTHER" id="PTHR38030:SF2">
    <property type="entry name" value="PROTOPORPHYRINOGEN IX DEHYDROGENASE [QUINONE]"/>
    <property type="match status" value="1"/>
</dbReference>
<keyword evidence="6 7" id="KW-0627">Porphyrin biosynthesis</keyword>
<keyword evidence="3 7" id="KW-0547">Nucleotide-binding</keyword>
<dbReference type="SUPFAM" id="SSF52218">
    <property type="entry name" value="Flavoproteins"/>
    <property type="match status" value="1"/>
</dbReference>
<evidence type="ECO:0000256" key="2">
    <source>
        <dbReference type="ARBA" id="ARBA00022643"/>
    </source>
</evidence>
<evidence type="ECO:0000256" key="1">
    <source>
        <dbReference type="ARBA" id="ARBA00022630"/>
    </source>
</evidence>
<dbReference type="RefSeq" id="WP_063097925.1">
    <property type="nucleotide sequence ID" value="NZ_CP015145.1"/>
</dbReference>
<evidence type="ECO:0000256" key="3">
    <source>
        <dbReference type="ARBA" id="ARBA00022741"/>
    </source>
</evidence>
<dbReference type="EMBL" id="CP015145">
    <property type="protein sequence ID" value="AMX17787.1"/>
    <property type="molecule type" value="Genomic_DNA"/>
</dbReference>
<dbReference type="InterPro" id="IPR029039">
    <property type="entry name" value="Flavoprotein-like_sf"/>
</dbReference>
<comment type="catalytic activity">
    <reaction evidence="7">
        <text>protoporphyrinogen IX + 3 a quinone = protoporphyrin IX + 3 a quinol</text>
        <dbReference type="Rhea" id="RHEA:65032"/>
        <dbReference type="ChEBI" id="CHEBI:24646"/>
        <dbReference type="ChEBI" id="CHEBI:57306"/>
        <dbReference type="ChEBI" id="CHEBI:57307"/>
        <dbReference type="ChEBI" id="CHEBI:132124"/>
        <dbReference type="EC" id="1.3.5.3"/>
    </reaction>
</comment>
<dbReference type="EC" id="1.3.5.3" evidence="7"/>
<keyword evidence="1 7" id="KW-0285">Flavoprotein</keyword>
<comment type="catalytic activity">
    <reaction evidence="7">
        <text>protoporphyrinogen IX + 3 a menaquinone = protoporphyrin IX + 3 a menaquinol</text>
        <dbReference type="Rhea" id="RHEA:27409"/>
        <dbReference type="Rhea" id="RHEA-COMP:9537"/>
        <dbReference type="Rhea" id="RHEA-COMP:9539"/>
        <dbReference type="ChEBI" id="CHEBI:16374"/>
        <dbReference type="ChEBI" id="CHEBI:18151"/>
        <dbReference type="ChEBI" id="CHEBI:57306"/>
        <dbReference type="ChEBI" id="CHEBI:57307"/>
        <dbReference type="EC" id="1.3.5.3"/>
    </reaction>
</comment>
<dbReference type="GO" id="GO:0070819">
    <property type="term" value="F:menaquinone-dependent protoporphyrinogen oxidase activity"/>
    <property type="evidence" value="ECO:0007669"/>
    <property type="project" value="UniProtKB-UniRule"/>
</dbReference>
<dbReference type="Proteomes" id="UP000076152">
    <property type="component" value="Chromosome"/>
</dbReference>
<reference evidence="9 10" key="1">
    <citation type="submission" date="2016-04" db="EMBL/GenBank/DDBJ databases">
        <title>Complete genome sequencing of OXA-72 bearing Acinetobacter pittii strain IEC338SC.</title>
        <authorList>
            <person name="Brasiliense D.M."/>
            <person name="Lima K.V."/>
            <person name="Souza C.O."/>
            <person name="Dutra L.G."/>
            <person name="Mamizuka E.M."/>
            <person name="Perez-Chaparro P.J."/>
            <person name="McCulloch J.A."/>
        </authorList>
    </citation>
    <scope>NUCLEOTIDE SEQUENCE [LARGE SCALE GENOMIC DNA]</scope>
    <source>
        <strain evidence="9 10">IEC338SC</strain>
    </source>
</reference>
<dbReference type="AlphaFoldDB" id="A0AB33BGV3"/>
<sequence length="177" mass="20258">MKKILIAFSSVDGQTFKICNEISHILVNDGYQVDVVSINEVPKIKEDYSFILIAASIRYGNYHKSVYKFIEDNLCTIEQTANGFLSVSATARKVGRDDPLIDIYIQKIKKRSGWTPCLVKIIAGAIDYPKYKLFDRFMIQMIMLITDGPVDTSKSFEFTNWHKVRLFSLEISNNLKS</sequence>
<accession>A0AB33BGV3</accession>
<dbReference type="Gene3D" id="3.40.50.360">
    <property type="match status" value="1"/>
</dbReference>
<dbReference type="InterPro" id="IPR052200">
    <property type="entry name" value="Protoporphyrinogen_IX_DH"/>
</dbReference>
<dbReference type="GO" id="GO:0005886">
    <property type="term" value="C:plasma membrane"/>
    <property type="evidence" value="ECO:0007669"/>
    <property type="project" value="UniProtKB-SubCell"/>
</dbReference>
<dbReference type="GO" id="GO:0004729">
    <property type="term" value="F:oxygen-dependent protoporphyrinogen oxidase activity"/>
    <property type="evidence" value="ECO:0007669"/>
    <property type="project" value="InterPro"/>
</dbReference>
<dbReference type="Pfam" id="PF12724">
    <property type="entry name" value="Flavodoxin_5"/>
    <property type="match status" value="1"/>
</dbReference>
<gene>
    <name evidence="7 9" type="primary">hemG</name>
    <name evidence="9" type="ORF">IEC338SC_0611</name>
</gene>
<dbReference type="HAMAP" id="MF_00853">
    <property type="entry name" value="HemG"/>
    <property type="match status" value="1"/>
</dbReference>
<proteinExistence type="inferred from homology"/>
<comment type="similarity">
    <text evidence="7">Belongs to the HemG family.</text>
</comment>
<evidence type="ECO:0000256" key="5">
    <source>
        <dbReference type="ARBA" id="ARBA00023136"/>
    </source>
</evidence>
<evidence type="ECO:0000256" key="6">
    <source>
        <dbReference type="ARBA" id="ARBA00023244"/>
    </source>
</evidence>
<keyword evidence="5" id="KW-0472">Membrane</keyword>
<comment type="cofactor">
    <cofactor evidence="7">
        <name>FMN</name>
        <dbReference type="ChEBI" id="CHEBI:58210"/>
    </cofactor>
    <text evidence="7">Binds 1 FMN non-covalently per subunit.</text>
</comment>
<protein>
    <recommendedName>
        <fullName evidence="7">Protoporphyrinogen IX dehydrogenase [quinone]</fullName>
        <ecNumber evidence="7">1.3.5.3</ecNumber>
    </recommendedName>
    <alternativeName>
        <fullName evidence="7">Protoporphyrinogen IX dehydrogenase [menaquinone]</fullName>
    </alternativeName>
    <alternativeName>
        <fullName evidence="7">Protoporphyrinogen IX dehydrogenase [ubiquinone]</fullName>
    </alternativeName>
    <alternativeName>
        <fullName evidence="7">Protoporphyrinogen oxidase</fullName>
        <shortName evidence="7">PPO</shortName>
    </alternativeName>
</protein>
<evidence type="ECO:0000313" key="10">
    <source>
        <dbReference type="Proteomes" id="UP000076152"/>
    </source>
</evidence>
<feature type="domain" description="Flavodoxin" evidence="8">
    <location>
        <begin position="5"/>
        <end position="152"/>
    </location>
</feature>
<dbReference type="NCBIfam" id="NF008316">
    <property type="entry name" value="PRK11104.1"/>
    <property type="match status" value="1"/>
</dbReference>
<dbReference type="PANTHER" id="PTHR38030">
    <property type="entry name" value="PROTOPORPHYRINOGEN IX DEHYDROGENASE [MENAQUINONE]"/>
    <property type="match status" value="1"/>
</dbReference>
<evidence type="ECO:0000313" key="9">
    <source>
        <dbReference type="EMBL" id="AMX17787.1"/>
    </source>
</evidence>
<comment type="catalytic activity">
    <reaction evidence="7">
        <text>protoporphyrinogen IX + 3 a ubiquinone = protoporphyrin IX + 3 a ubiquinol</text>
        <dbReference type="Rhea" id="RHEA:63936"/>
        <dbReference type="Rhea" id="RHEA-COMP:9565"/>
        <dbReference type="Rhea" id="RHEA-COMP:9566"/>
        <dbReference type="ChEBI" id="CHEBI:16389"/>
        <dbReference type="ChEBI" id="CHEBI:17976"/>
        <dbReference type="ChEBI" id="CHEBI:57306"/>
        <dbReference type="ChEBI" id="CHEBI:57307"/>
    </reaction>
</comment>
<organism evidence="9 10">
    <name type="scientific">Acinetobacter pittii</name>
    <name type="common">Acinetobacter genomosp. 3</name>
    <dbReference type="NCBI Taxonomy" id="48296"/>
    <lineage>
        <taxon>Bacteria</taxon>
        <taxon>Pseudomonadati</taxon>
        <taxon>Pseudomonadota</taxon>
        <taxon>Gammaproteobacteria</taxon>
        <taxon>Moraxellales</taxon>
        <taxon>Moraxellaceae</taxon>
        <taxon>Acinetobacter</taxon>
        <taxon>Acinetobacter calcoaceticus/baumannii complex</taxon>
    </lineage>
</organism>
<evidence type="ECO:0000256" key="7">
    <source>
        <dbReference type="HAMAP-Rule" id="MF_00853"/>
    </source>
</evidence>
<comment type="subcellular location">
    <subcellularLocation>
        <location evidence="7">Cell membrane</location>
        <topology evidence="7">Peripheral membrane protein</topology>
    </subcellularLocation>
</comment>
<keyword evidence="7" id="KW-1003">Cell membrane</keyword>
<keyword evidence="4 7" id="KW-0560">Oxidoreductase</keyword>
<dbReference type="InterPro" id="IPR026816">
    <property type="entry name" value="Flavodoxin_dom"/>
</dbReference>